<evidence type="ECO:0000313" key="1">
    <source>
        <dbReference type="Ensembl" id="ENSCATP00000021822.1"/>
    </source>
</evidence>
<dbReference type="Proteomes" id="UP000233060">
    <property type="component" value="Unassembled WGS sequence"/>
</dbReference>
<dbReference type="GO" id="GO:0006879">
    <property type="term" value="P:intracellular iron ion homeostasis"/>
    <property type="evidence" value="ECO:0007669"/>
    <property type="project" value="InterPro"/>
</dbReference>
<reference evidence="1" key="1">
    <citation type="submission" date="2025-08" db="UniProtKB">
        <authorList>
            <consortium name="Ensembl"/>
        </authorList>
    </citation>
    <scope>IDENTIFICATION</scope>
</reference>
<sequence>MPEEPKPEPEKHKDSLNMWLCPSRKQALKVMVPCRISDSFQVIKNSSLSEWLIWPPYKEGSPKEDRAGKPKLKSPMTTSWCPFNTADWVLPGQKMGNLSQLSSAGDKWLLGKKAQEEEHNFLLDHFGLPAVCDLFACRQLKVDKEKWLHQIPLQM</sequence>
<organism evidence="1 2">
    <name type="scientific">Cercocebus atys</name>
    <name type="common">Sooty mangabey</name>
    <name type="synonym">Cercocebus torquatus atys</name>
    <dbReference type="NCBI Taxonomy" id="9531"/>
    <lineage>
        <taxon>Eukaryota</taxon>
        <taxon>Metazoa</taxon>
        <taxon>Chordata</taxon>
        <taxon>Craniata</taxon>
        <taxon>Vertebrata</taxon>
        <taxon>Euteleostomi</taxon>
        <taxon>Mammalia</taxon>
        <taxon>Eutheria</taxon>
        <taxon>Euarchontoglires</taxon>
        <taxon>Primates</taxon>
        <taxon>Haplorrhini</taxon>
        <taxon>Catarrhini</taxon>
        <taxon>Cercopithecidae</taxon>
        <taxon>Cercopithecinae</taxon>
        <taxon>Cercocebus</taxon>
    </lineage>
</organism>
<dbReference type="PANTHER" id="PTHR17085:SF3">
    <property type="entry name" value="NUCLEAR RECEPTOR COACTIVATOR 4"/>
    <property type="match status" value="1"/>
</dbReference>
<accession>A0A2K5M9I1</accession>
<proteinExistence type="predicted"/>
<dbReference type="STRING" id="9531.ENSCATP00000021822"/>
<name>A0A2K5M9I1_CERAT</name>
<dbReference type="PANTHER" id="PTHR17085">
    <property type="entry name" value="NUCLEAR RECEPTOR COACTIVATOR 4"/>
    <property type="match status" value="1"/>
</dbReference>
<dbReference type="InterPro" id="IPR039947">
    <property type="entry name" value="NCoA-4"/>
</dbReference>
<dbReference type="AlphaFoldDB" id="A0A2K5M9I1"/>
<evidence type="ECO:0000313" key="2">
    <source>
        <dbReference type="Proteomes" id="UP000233060"/>
    </source>
</evidence>
<protein>
    <submittedName>
        <fullName evidence="1">Uncharacterized protein</fullName>
    </submittedName>
</protein>
<keyword evidence="2" id="KW-1185">Reference proteome</keyword>
<dbReference type="GO" id="GO:0003713">
    <property type="term" value="F:transcription coactivator activity"/>
    <property type="evidence" value="ECO:0007669"/>
    <property type="project" value="InterPro"/>
</dbReference>
<dbReference type="Ensembl" id="ENSCATT00000046025.1">
    <property type="protein sequence ID" value="ENSCATP00000021822.1"/>
    <property type="gene ID" value="ENSCATG00000034603.1"/>
</dbReference>
<dbReference type="GO" id="GO:0009725">
    <property type="term" value="P:response to hormone"/>
    <property type="evidence" value="ECO:0007669"/>
    <property type="project" value="TreeGrafter"/>
</dbReference>
<dbReference type="GeneTree" id="ENSGT00390000008403"/>
<dbReference type="OMA" id="ECPKEDR"/>
<reference evidence="1" key="2">
    <citation type="submission" date="2025-09" db="UniProtKB">
        <authorList>
            <consortium name="Ensembl"/>
        </authorList>
    </citation>
    <scope>IDENTIFICATION</scope>
</reference>